<feature type="binding site" evidence="12">
    <location>
        <begin position="70"/>
        <end position="73"/>
    </location>
    <ligand>
        <name>NADP(+)</name>
        <dbReference type="ChEBI" id="CHEBI:58349"/>
    </ligand>
</feature>
<dbReference type="UniPathway" id="UPA00098">
    <property type="reaction ID" value="UER00361"/>
</dbReference>
<dbReference type="InterPro" id="IPR036291">
    <property type="entry name" value="NAD(P)-bd_dom_sf"/>
</dbReference>
<dbReference type="PIRSF" id="PIRSF000193">
    <property type="entry name" value="Pyrrol-5-carb_rd"/>
    <property type="match status" value="1"/>
</dbReference>
<comment type="pathway">
    <text evidence="1 10">Amino-acid biosynthesis; L-proline biosynthesis; L-proline from L-glutamate 5-semialdehyde: step 1/1.</text>
</comment>
<dbReference type="GO" id="GO:0055129">
    <property type="term" value="P:L-proline biosynthetic process"/>
    <property type="evidence" value="ECO:0007669"/>
    <property type="project" value="UniProtKB-UniRule"/>
</dbReference>
<dbReference type="FunFam" id="3.40.50.720:FF:000105">
    <property type="entry name" value="Pyrroline-5-carboxylate reductase"/>
    <property type="match status" value="1"/>
</dbReference>
<protein>
    <recommendedName>
        <fullName evidence="10 11">Pyrroline-5-carboxylate reductase</fullName>
        <shortName evidence="10">P5C reductase</shortName>
        <shortName evidence="10">P5CR</shortName>
        <ecNumber evidence="10 11">1.5.1.2</ecNumber>
    </recommendedName>
    <alternativeName>
        <fullName evidence="10">PCA reductase</fullName>
    </alternativeName>
</protein>
<dbReference type="InterPro" id="IPR029036">
    <property type="entry name" value="P5CR_dimer"/>
</dbReference>
<keyword evidence="16" id="KW-1185">Reference proteome</keyword>
<keyword evidence="6 10" id="KW-0521">NADP</keyword>
<evidence type="ECO:0000256" key="11">
    <source>
        <dbReference type="NCBIfam" id="TIGR00112"/>
    </source>
</evidence>
<evidence type="ECO:0000256" key="10">
    <source>
        <dbReference type="HAMAP-Rule" id="MF_01925"/>
    </source>
</evidence>
<dbReference type="InterPro" id="IPR028939">
    <property type="entry name" value="P5C_Rdtase_cat_N"/>
</dbReference>
<comment type="subcellular location">
    <subcellularLocation>
        <location evidence="10">Cytoplasm</location>
    </subcellularLocation>
</comment>
<name>A0A4R2LDL4_9GAMM</name>
<dbReference type="FunFam" id="1.10.3730.10:FF:000001">
    <property type="entry name" value="Pyrroline-5-carboxylate reductase"/>
    <property type="match status" value="1"/>
</dbReference>
<evidence type="ECO:0000259" key="13">
    <source>
        <dbReference type="Pfam" id="PF03807"/>
    </source>
</evidence>
<dbReference type="Gene3D" id="1.10.3730.10">
    <property type="entry name" value="ProC C-terminal domain-like"/>
    <property type="match status" value="1"/>
</dbReference>
<gene>
    <name evidence="10" type="primary">proC</name>
    <name evidence="15" type="ORF">EV699_10411</name>
</gene>
<accession>A0A4R2LDL4</accession>
<feature type="binding site" evidence="12">
    <location>
        <begin position="9"/>
        <end position="14"/>
    </location>
    <ligand>
        <name>NADP(+)</name>
        <dbReference type="ChEBI" id="CHEBI:58349"/>
    </ligand>
</feature>
<evidence type="ECO:0000256" key="6">
    <source>
        <dbReference type="ARBA" id="ARBA00022857"/>
    </source>
</evidence>
<evidence type="ECO:0000256" key="7">
    <source>
        <dbReference type="ARBA" id="ARBA00023002"/>
    </source>
</evidence>
<dbReference type="Gene3D" id="3.40.50.720">
    <property type="entry name" value="NAD(P)-binding Rossmann-like Domain"/>
    <property type="match status" value="1"/>
</dbReference>
<comment type="similarity">
    <text evidence="2 10">Belongs to the pyrroline-5-carboxylate reductase family.</text>
</comment>
<comment type="caution">
    <text evidence="15">The sequence shown here is derived from an EMBL/GenBank/DDBJ whole genome shotgun (WGS) entry which is preliminary data.</text>
</comment>
<dbReference type="Proteomes" id="UP000295765">
    <property type="component" value="Unassembled WGS sequence"/>
</dbReference>
<feature type="domain" description="Pyrroline-5-carboxylate reductase dimerisation" evidence="14">
    <location>
        <begin position="164"/>
        <end position="268"/>
    </location>
</feature>
<evidence type="ECO:0000313" key="16">
    <source>
        <dbReference type="Proteomes" id="UP000295765"/>
    </source>
</evidence>
<evidence type="ECO:0000256" key="8">
    <source>
        <dbReference type="ARBA" id="ARBA00050547"/>
    </source>
</evidence>
<dbReference type="OrthoDB" id="9805754at2"/>
<dbReference type="SUPFAM" id="SSF48179">
    <property type="entry name" value="6-phosphogluconate dehydrogenase C-terminal domain-like"/>
    <property type="match status" value="1"/>
</dbReference>
<dbReference type="HAMAP" id="MF_01925">
    <property type="entry name" value="P5C_reductase"/>
    <property type="match status" value="1"/>
</dbReference>
<evidence type="ECO:0000256" key="5">
    <source>
        <dbReference type="ARBA" id="ARBA00022650"/>
    </source>
</evidence>
<dbReference type="EC" id="1.5.1.2" evidence="10 11"/>
<keyword evidence="4 10" id="KW-0028">Amino-acid biosynthesis</keyword>
<keyword evidence="5 10" id="KW-0641">Proline biosynthesis</keyword>
<dbReference type="PANTHER" id="PTHR11645">
    <property type="entry name" value="PYRROLINE-5-CARBOXYLATE REDUCTASE"/>
    <property type="match status" value="1"/>
</dbReference>
<dbReference type="GO" id="GO:0005737">
    <property type="term" value="C:cytoplasm"/>
    <property type="evidence" value="ECO:0007669"/>
    <property type="project" value="UniProtKB-SubCell"/>
</dbReference>
<comment type="catalytic activity">
    <reaction evidence="9 10">
        <text>L-proline + NADP(+) = (S)-1-pyrroline-5-carboxylate + NADPH + 2 H(+)</text>
        <dbReference type="Rhea" id="RHEA:14109"/>
        <dbReference type="ChEBI" id="CHEBI:15378"/>
        <dbReference type="ChEBI" id="CHEBI:17388"/>
        <dbReference type="ChEBI" id="CHEBI:57783"/>
        <dbReference type="ChEBI" id="CHEBI:58349"/>
        <dbReference type="ChEBI" id="CHEBI:60039"/>
        <dbReference type="EC" id="1.5.1.2"/>
    </reaction>
</comment>
<feature type="domain" description="Pyrroline-5-carboxylate reductase catalytic N-terminal" evidence="13">
    <location>
        <begin position="6"/>
        <end position="100"/>
    </location>
</feature>
<evidence type="ECO:0000256" key="9">
    <source>
        <dbReference type="ARBA" id="ARBA00052690"/>
    </source>
</evidence>
<evidence type="ECO:0000256" key="4">
    <source>
        <dbReference type="ARBA" id="ARBA00022605"/>
    </source>
</evidence>
<evidence type="ECO:0000256" key="1">
    <source>
        <dbReference type="ARBA" id="ARBA00005205"/>
    </source>
</evidence>
<comment type="function">
    <text evidence="10">Catalyzes the reduction of 1-pyrroline-5-carboxylate (PCA) to L-proline.</text>
</comment>
<dbReference type="RefSeq" id="WP_132539048.1">
    <property type="nucleotide sequence ID" value="NZ_SLWY01000004.1"/>
</dbReference>
<evidence type="ECO:0000256" key="2">
    <source>
        <dbReference type="ARBA" id="ARBA00005525"/>
    </source>
</evidence>
<evidence type="ECO:0000259" key="14">
    <source>
        <dbReference type="Pfam" id="PF14748"/>
    </source>
</evidence>
<dbReference type="Pfam" id="PF14748">
    <property type="entry name" value="P5CR_dimer"/>
    <property type="match status" value="1"/>
</dbReference>
<dbReference type="InterPro" id="IPR008927">
    <property type="entry name" value="6-PGluconate_DH-like_C_sf"/>
</dbReference>
<keyword evidence="3 10" id="KW-0963">Cytoplasm</keyword>
<proteinExistence type="inferred from homology"/>
<dbReference type="EMBL" id="SLWY01000004">
    <property type="protein sequence ID" value="TCO82619.1"/>
    <property type="molecule type" value="Genomic_DNA"/>
</dbReference>
<dbReference type="InterPro" id="IPR000304">
    <property type="entry name" value="Pyrroline-COOH_reductase"/>
</dbReference>
<keyword evidence="7 10" id="KW-0560">Oxidoreductase</keyword>
<dbReference type="GO" id="GO:0004735">
    <property type="term" value="F:pyrroline-5-carboxylate reductase activity"/>
    <property type="evidence" value="ECO:0007669"/>
    <property type="project" value="UniProtKB-UniRule"/>
</dbReference>
<dbReference type="Pfam" id="PF03807">
    <property type="entry name" value="F420_oxidored"/>
    <property type="match status" value="1"/>
</dbReference>
<evidence type="ECO:0000313" key="15">
    <source>
        <dbReference type="EMBL" id="TCO82619.1"/>
    </source>
</evidence>
<dbReference type="SUPFAM" id="SSF51735">
    <property type="entry name" value="NAD(P)-binding Rossmann-fold domains"/>
    <property type="match status" value="1"/>
</dbReference>
<evidence type="ECO:0000256" key="3">
    <source>
        <dbReference type="ARBA" id="ARBA00022490"/>
    </source>
</evidence>
<organism evidence="15 16">
    <name type="scientific">Plasticicumulans lactativorans</name>
    <dbReference type="NCBI Taxonomy" id="1133106"/>
    <lineage>
        <taxon>Bacteria</taxon>
        <taxon>Pseudomonadati</taxon>
        <taxon>Pseudomonadota</taxon>
        <taxon>Gammaproteobacteria</taxon>
        <taxon>Candidatus Competibacteraceae</taxon>
        <taxon>Plasticicumulans</taxon>
    </lineage>
</organism>
<evidence type="ECO:0000256" key="12">
    <source>
        <dbReference type="PIRSR" id="PIRSR000193-1"/>
    </source>
</evidence>
<comment type="catalytic activity">
    <reaction evidence="8 10">
        <text>L-proline + NAD(+) = (S)-1-pyrroline-5-carboxylate + NADH + 2 H(+)</text>
        <dbReference type="Rhea" id="RHEA:14105"/>
        <dbReference type="ChEBI" id="CHEBI:15378"/>
        <dbReference type="ChEBI" id="CHEBI:17388"/>
        <dbReference type="ChEBI" id="CHEBI:57540"/>
        <dbReference type="ChEBI" id="CHEBI:57945"/>
        <dbReference type="ChEBI" id="CHEBI:60039"/>
        <dbReference type="EC" id="1.5.1.2"/>
    </reaction>
</comment>
<dbReference type="NCBIfam" id="TIGR00112">
    <property type="entry name" value="proC"/>
    <property type="match status" value="1"/>
</dbReference>
<dbReference type="PANTHER" id="PTHR11645:SF0">
    <property type="entry name" value="PYRROLINE-5-CARBOXYLATE REDUCTASE 3"/>
    <property type="match status" value="1"/>
</dbReference>
<reference evidence="15 16" key="1">
    <citation type="submission" date="2019-03" db="EMBL/GenBank/DDBJ databases">
        <title>Genomic Encyclopedia of Type Strains, Phase IV (KMG-IV): sequencing the most valuable type-strain genomes for metagenomic binning, comparative biology and taxonomic classification.</title>
        <authorList>
            <person name="Goeker M."/>
        </authorList>
    </citation>
    <scope>NUCLEOTIDE SEQUENCE [LARGE SCALE GENOMIC DNA]</scope>
    <source>
        <strain evidence="15 16">DSM 25287</strain>
    </source>
</reference>
<dbReference type="AlphaFoldDB" id="A0A4R2LDL4"/>
<sequence>MTSTPIAFIGGGNMARSLIGGLIADGVDAQSLWVAERAPQSREALRAQFGVRTFEASPEAVIGAGIVVLAVKPQVLREVAQGIAEAVQHQKPLVISIAAGVRMSDIDRWLGGGVALVRTMPNTPALVRSGATALYAAAGVSAERRRQAESVLRAVGLTVWVDDEADIDAVTALSGSGPAYFFLVMEAMEAAAVQLGLKPDTARLLALQTAFGAAKIALEASESPAELRERVTSPKGTTEAAVQVLREAGIEAIFSRALAAAAARSRELGDLLGSDR</sequence>